<feature type="domain" description="Fibrinogen C-terminal" evidence="2">
    <location>
        <begin position="1"/>
        <end position="177"/>
    </location>
</feature>
<dbReference type="STRING" id="45351.A7SLD8"/>
<dbReference type="OMA" id="NANDAMS"/>
<dbReference type="InParanoid" id="A7SLD8"/>
<dbReference type="InterPro" id="IPR002181">
    <property type="entry name" value="Fibrinogen_a/b/g_C_dom"/>
</dbReference>
<dbReference type="HOGENOM" id="CLU_038628_6_0_1"/>
<evidence type="ECO:0000256" key="1">
    <source>
        <dbReference type="ARBA" id="ARBA00023157"/>
    </source>
</evidence>
<dbReference type="InterPro" id="IPR020837">
    <property type="entry name" value="Fibrinogen_CS"/>
</dbReference>
<dbReference type="PANTHER" id="PTHR19143:SF458">
    <property type="entry name" value="FIBRINOGEN C-TERMINAL DOMAIN-CONTAINING PROTEIN-RELATED"/>
    <property type="match status" value="1"/>
</dbReference>
<keyword evidence="1" id="KW-1015">Disulfide bond</keyword>
<dbReference type="InterPro" id="IPR036056">
    <property type="entry name" value="Fibrinogen-like_C"/>
</dbReference>
<dbReference type="SUPFAM" id="SSF56496">
    <property type="entry name" value="Fibrinogen C-terminal domain-like"/>
    <property type="match status" value="1"/>
</dbReference>
<protein>
    <recommendedName>
        <fullName evidence="2">Fibrinogen C-terminal domain-containing protein</fullName>
    </recommendedName>
</protein>
<evidence type="ECO:0000313" key="3">
    <source>
        <dbReference type="EMBL" id="EDO35474.1"/>
    </source>
</evidence>
<evidence type="ECO:0000313" key="4">
    <source>
        <dbReference type="Proteomes" id="UP000001593"/>
    </source>
</evidence>
<dbReference type="PANTHER" id="PTHR19143">
    <property type="entry name" value="FIBRINOGEN/TENASCIN/ANGIOPOEITIN"/>
    <property type="match status" value="1"/>
</dbReference>
<keyword evidence="4" id="KW-1185">Reference proteome</keyword>
<dbReference type="SMART" id="SM00186">
    <property type="entry name" value="FBG"/>
    <property type="match status" value="1"/>
</dbReference>
<sequence>MRVYCDQTTAGGGWAVFQRRRDGSVDFYRGWSTYKHGFGHVMGEFWLGLDKINLLTHQTRNKLRVDMMDWHGNTKFAEYSYFSVAAERSKYVLGLGRYSGTAGDSLSYHRGSPFSTKGRDNDAYGRNCAADYKGAWWFKSCYNSHLNGEYRTSGDAVAWNAFSISLKRSEMKIRPTDFIPK</sequence>
<evidence type="ECO:0000259" key="2">
    <source>
        <dbReference type="PROSITE" id="PS51406"/>
    </source>
</evidence>
<dbReference type="PROSITE" id="PS51406">
    <property type="entry name" value="FIBRINOGEN_C_2"/>
    <property type="match status" value="1"/>
</dbReference>
<dbReference type="CDD" id="cd00087">
    <property type="entry name" value="FReD"/>
    <property type="match status" value="1"/>
</dbReference>
<dbReference type="Proteomes" id="UP000001593">
    <property type="component" value="Unassembled WGS sequence"/>
</dbReference>
<dbReference type="GO" id="GO:0005615">
    <property type="term" value="C:extracellular space"/>
    <property type="evidence" value="ECO:0000318"/>
    <property type="project" value="GO_Central"/>
</dbReference>
<dbReference type="eggNOG" id="KOG2579">
    <property type="taxonomic scope" value="Eukaryota"/>
</dbReference>
<name>A7SLD8_NEMVE</name>
<dbReference type="EMBL" id="DS469697">
    <property type="protein sequence ID" value="EDO35474.1"/>
    <property type="molecule type" value="Genomic_DNA"/>
</dbReference>
<dbReference type="InterPro" id="IPR050373">
    <property type="entry name" value="Fibrinogen_C-term_domain"/>
</dbReference>
<dbReference type="InterPro" id="IPR014716">
    <property type="entry name" value="Fibrinogen_a/b/g_C_1"/>
</dbReference>
<accession>A7SLD8</accession>
<dbReference type="Pfam" id="PF00147">
    <property type="entry name" value="Fibrinogen_C"/>
    <property type="match status" value="1"/>
</dbReference>
<dbReference type="Gene3D" id="3.90.215.10">
    <property type="entry name" value="Gamma Fibrinogen, chain A, domain 1"/>
    <property type="match status" value="1"/>
</dbReference>
<gene>
    <name evidence="3" type="ORF">NEMVEDRAFT_v1g214077</name>
</gene>
<dbReference type="PROSITE" id="PS00514">
    <property type="entry name" value="FIBRINOGEN_C_1"/>
    <property type="match status" value="1"/>
</dbReference>
<dbReference type="PhylomeDB" id="A7SLD8"/>
<reference evidence="3 4" key="1">
    <citation type="journal article" date="2007" name="Science">
        <title>Sea anemone genome reveals ancestral eumetazoan gene repertoire and genomic organization.</title>
        <authorList>
            <person name="Putnam N.H."/>
            <person name="Srivastava M."/>
            <person name="Hellsten U."/>
            <person name="Dirks B."/>
            <person name="Chapman J."/>
            <person name="Salamov A."/>
            <person name="Terry A."/>
            <person name="Shapiro H."/>
            <person name="Lindquist E."/>
            <person name="Kapitonov V.V."/>
            <person name="Jurka J."/>
            <person name="Genikhovich G."/>
            <person name="Grigoriev I.V."/>
            <person name="Lucas S.M."/>
            <person name="Steele R.E."/>
            <person name="Finnerty J.R."/>
            <person name="Technau U."/>
            <person name="Martindale M.Q."/>
            <person name="Rokhsar D.S."/>
        </authorList>
    </citation>
    <scope>NUCLEOTIDE SEQUENCE [LARGE SCALE GENOMIC DNA]</scope>
    <source>
        <strain evidence="4">CH2 X CH6</strain>
    </source>
</reference>
<dbReference type="AlphaFoldDB" id="A7SLD8"/>
<proteinExistence type="predicted"/>
<organism evidence="3 4">
    <name type="scientific">Nematostella vectensis</name>
    <name type="common">Starlet sea anemone</name>
    <dbReference type="NCBI Taxonomy" id="45351"/>
    <lineage>
        <taxon>Eukaryota</taxon>
        <taxon>Metazoa</taxon>
        <taxon>Cnidaria</taxon>
        <taxon>Anthozoa</taxon>
        <taxon>Hexacorallia</taxon>
        <taxon>Actiniaria</taxon>
        <taxon>Edwardsiidae</taxon>
        <taxon>Nematostella</taxon>
    </lineage>
</organism>